<dbReference type="RefSeq" id="YP_009177197.1">
    <property type="nucleotide sequence ID" value="NC_028239.1"/>
</dbReference>
<keyword evidence="5 7" id="KW-0472">Membrane</keyword>
<reference evidence="9 10" key="1">
    <citation type="journal article" date="2015" name="PLoS Pathog.">
        <title>Evolution of genome size and complexity in the rhabdoviridae.</title>
        <authorList>
            <person name="Walker P.J."/>
            <person name="Firth C."/>
            <person name="Widen S.G."/>
            <person name="Blasdell K.R."/>
            <person name="Guzman H."/>
            <person name="Wood T.G."/>
            <person name="Paradkar P.N."/>
            <person name="Holmes E.C."/>
            <person name="Tesh R.B."/>
            <person name="Vasilakis N."/>
        </authorList>
    </citation>
    <scope>NUCLEOTIDE SEQUENCE [LARGE SCALE GENOMIC DNA]</scope>
    <source>
        <strain evidence="9">DPP819</strain>
    </source>
</reference>
<proteinExistence type="predicted"/>
<keyword evidence="6" id="KW-0325">Glycoprotein</keyword>
<feature type="domain" description="Spike glycoprotein fusion" evidence="8">
    <location>
        <begin position="75"/>
        <end position="162"/>
    </location>
</feature>
<dbReference type="GO" id="GO:0019031">
    <property type="term" value="C:viral envelope"/>
    <property type="evidence" value="ECO:0007669"/>
    <property type="project" value="InterPro"/>
</dbReference>
<evidence type="ECO:0000313" key="10">
    <source>
        <dbReference type="Proteomes" id="UP000154472"/>
    </source>
</evidence>
<dbReference type="SUPFAM" id="SSF161008">
    <property type="entry name" value="Viral glycoprotein ectodomain-like"/>
    <property type="match status" value="1"/>
</dbReference>
<dbReference type="OrthoDB" id="9517at10239"/>
<protein>
    <submittedName>
        <fullName evidence="9">Non-structural glycoprotein</fullName>
    </submittedName>
</protein>
<accession>A0A096ZGT2</accession>
<dbReference type="GeneID" id="26122867"/>
<evidence type="ECO:0000256" key="4">
    <source>
        <dbReference type="ARBA" id="ARBA00022989"/>
    </source>
</evidence>
<dbReference type="KEGG" id="vg:26122867"/>
<evidence type="ECO:0000256" key="6">
    <source>
        <dbReference type="ARBA" id="ARBA00023180"/>
    </source>
</evidence>
<comment type="subcellular location">
    <subcellularLocation>
        <location evidence="1">Membrane</location>
        <topology evidence="1">Single-pass type I membrane protein</topology>
    </subcellularLocation>
</comment>
<dbReference type="GO" id="GO:0016020">
    <property type="term" value="C:membrane"/>
    <property type="evidence" value="ECO:0007669"/>
    <property type="project" value="UniProtKB-SubCell"/>
</dbReference>
<sequence>MENTIKLSIILCASLKVAAWWTNFPYNCTQLVDENPNVKCGYDNYHYSLKDLSSYKNLINMGKICSYKPELGNTINGFICKKIVRYTSCYQDAEGNNLTTYKTDLEETTQEDCEVMLKKRMQFGYDQQMFYPPAQCSYLRNTTTETIFYIIDQVEIYDDPFQEPSHRLYEISGKSISDIRLVGVKPWSSESCQVDKWECINSDTDIFLDMIKPGNWINLHFIFLQFQILYEHTFGTVKFRSICKIKFCGMYMLYTRNYRLFHIENENIINRFDDCEQHESIRLSNVKGIIGSEFGVNAIKFKLEDKERYCEEMKSKLENSGTVNYNNMHYMSPIYPGVNLGYALKEYLSTFGSVLTGKTIKQNKLSFFSCNYWPTEFRTYNDSGKKILFHRRMGESTFTSEELDIVWSHEKILPNERFNNSDGKIKFGINGIISNNGTLLIPNSRILSMLFKNLETPLNKTLNIKEIKGKKIKLEDLMEFSEKVEVVDTHREVESNEIDDNNQTDSVNIIGQNKDEEFNLTKSLDNFKNLKRNITITKNKNIIEGFDLDVTTWGLLTLSSIITLLLLYKKLKDYKSKKKGNN</sequence>
<evidence type="ECO:0000256" key="2">
    <source>
        <dbReference type="ARBA" id="ARBA00022692"/>
    </source>
</evidence>
<evidence type="ECO:0000256" key="7">
    <source>
        <dbReference type="SAM" id="Phobius"/>
    </source>
</evidence>
<keyword evidence="3" id="KW-0732">Signal</keyword>
<dbReference type="Pfam" id="PF00974">
    <property type="entry name" value="Rhabdo_glycop_FD"/>
    <property type="match status" value="1"/>
</dbReference>
<feature type="transmembrane region" description="Helical" evidence="7">
    <location>
        <begin position="550"/>
        <end position="568"/>
    </location>
</feature>
<evidence type="ECO:0000259" key="8">
    <source>
        <dbReference type="Pfam" id="PF00974"/>
    </source>
</evidence>
<evidence type="ECO:0000256" key="3">
    <source>
        <dbReference type="ARBA" id="ARBA00022729"/>
    </source>
</evidence>
<gene>
    <name evidence="9" type="primary">GNS</name>
</gene>
<dbReference type="Proteomes" id="UP000154472">
    <property type="component" value="Segment"/>
</dbReference>
<dbReference type="InterPro" id="IPR001903">
    <property type="entry name" value="Rhabdo_glycop_FD"/>
</dbReference>
<dbReference type="EMBL" id="KM085029">
    <property type="protein sequence ID" value="AIR95562.1"/>
    <property type="molecule type" value="Viral_cRNA"/>
</dbReference>
<organism evidence="9 10">
    <name type="scientific">Koolpinyah virus</name>
    <dbReference type="NCBI Taxonomy" id="1550518"/>
    <lineage>
        <taxon>Viruses</taxon>
        <taxon>Riboviria</taxon>
        <taxon>Orthornavirae</taxon>
        <taxon>Negarnaviricota</taxon>
        <taxon>Haploviricotina</taxon>
        <taxon>Monjiviricetes</taxon>
        <taxon>Mononegavirales</taxon>
        <taxon>Rhabdoviridae</taxon>
        <taxon>Alpharhabdovirinae</taxon>
        <taxon>Ephemerovirus</taxon>
        <taxon>Ephemerovirus koolpinyah</taxon>
    </lineage>
</organism>
<keyword evidence="10" id="KW-1185">Reference proteome</keyword>
<evidence type="ECO:0000313" key="9">
    <source>
        <dbReference type="EMBL" id="AIR95562.1"/>
    </source>
</evidence>
<name>A0A096ZGT2_9RHAB</name>
<keyword evidence="4 7" id="KW-1133">Transmembrane helix</keyword>
<keyword evidence="2 7" id="KW-0812">Transmembrane</keyword>
<evidence type="ECO:0000256" key="5">
    <source>
        <dbReference type="ARBA" id="ARBA00023136"/>
    </source>
</evidence>
<evidence type="ECO:0000256" key="1">
    <source>
        <dbReference type="ARBA" id="ARBA00004479"/>
    </source>
</evidence>